<organism evidence="1 2">
    <name type="scientific">Puccinia sorghi</name>
    <dbReference type="NCBI Taxonomy" id="27349"/>
    <lineage>
        <taxon>Eukaryota</taxon>
        <taxon>Fungi</taxon>
        <taxon>Dikarya</taxon>
        <taxon>Basidiomycota</taxon>
        <taxon>Pucciniomycotina</taxon>
        <taxon>Pucciniomycetes</taxon>
        <taxon>Pucciniales</taxon>
        <taxon>Pucciniaceae</taxon>
        <taxon>Puccinia</taxon>
    </lineage>
</organism>
<evidence type="ECO:0000313" key="2">
    <source>
        <dbReference type="Proteomes" id="UP000037035"/>
    </source>
</evidence>
<reference evidence="1 2" key="1">
    <citation type="submission" date="2015-08" db="EMBL/GenBank/DDBJ databases">
        <title>Next Generation Sequencing and Analysis of the Genome of Puccinia sorghi L Schw, the Causal Agent of Maize Common Rust.</title>
        <authorList>
            <person name="Rochi L."/>
            <person name="Burguener G."/>
            <person name="Darino M."/>
            <person name="Turjanski A."/>
            <person name="Kreff E."/>
            <person name="Dieguez M.J."/>
            <person name="Sacco F."/>
        </authorList>
    </citation>
    <scope>NUCLEOTIDE SEQUENCE [LARGE SCALE GENOMIC DNA]</scope>
    <source>
        <strain evidence="1 2">RO10H11247</strain>
    </source>
</reference>
<keyword evidence="2" id="KW-1185">Reference proteome</keyword>
<name>A0A0L6UL26_9BASI</name>
<accession>A0A0L6UL26</accession>
<gene>
    <name evidence="1" type="ORF">VP01_512g2</name>
</gene>
<evidence type="ECO:0000313" key="1">
    <source>
        <dbReference type="EMBL" id="KNZ49238.1"/>
    </source>
</evidence>
<protein>
    <submittedName>
        <fullName evidence="1">Uncharacterized protein</fullName>
    </submittedName>
</protein>
<comment type="caution">
    <text evidence="1">The sequence shown here is derived from an EMBL/GenBank/DDBJ whole genome shotgun (WGS) entry which is preliminary data.</text>
</comment>
<dbReference type="Proteomes" id="UP000037035">
    <property type="component" value="Unassembled WGS sequence"/>
</dbReference>
<dbReference type="AlphaFoldDB" id="A0A0L6UL26"/>
<sequence length="98" mass="11311">MTLKSVSLIQSIVSHLITHPDDPDGKITVVKIIQIREILTDGVFHIASNSRLVLLSKYKLVFYSDQPRYNLQNHRPVLTLCCFNKAETGQNKYTHFWL</sequence>
<dbReference type="EMBL" id="LAVV01010309">
    <property type="protein sequence ID" value="KNZ49238.1"/>
    <property type="molecule type" value="Genomic_DNA"/>
</dbReference>
<proteinExistence type="predicted"/>
<dbReference type="VEuPathDB" id="FungiDB:VP01_512g2"/>